<proteinExistence type="inferred from homology"/>
<evidence type="ECO:0000256" key="3">
    <source>
        <dbReference type="ARBA" id="ARBA00022827"/>
    </source>
</evidence>
<dbReference type="SUPFAM" id="SSF51905">
    <property type="entry name" value="FAD/NAD(P)-binding domain"/>
    <property type="match status" value="1"/>
</dbReference>
<keyword evidence="7" id="KW-1185">Reference proteome</keyword>
<protein>
    <recommendedName>
        <fullName evidence="5">FAD-binding domain-containing protein</fullName>
    </recommendedName>
</protein>
<evidence type="ECO:0000256" key="1">
    <source>
        <dbReference type="ARBA" id="ARBA00007992"/>
    </source>
</evidence>
<sequence>MSSRPTVLIVGAGLGGLSLAIILERADIPYKIFERSPAIKPLGSALSLGANIIPFFKQIGIYDEFIQEAAVRYTTQVYGENCGLDFMFDSRPAAEMGGHDGYIISRPAIYDILCKRIPAHKIYLSKRVLKAKQDEKEVVITCADGSFYYGHIIVGADGTYSGVRQSIYREMKLQGRLPKGDDDQQRLPYNCTCLVGQTRPLDSKEFPELDMPESSFDCVLSSDKPYTWITFTTKSNTICWMVVHHLDKISFKTNDSFRNSEWGHEAAASMCNDVRDLPIPSGGRGISRTLGTLMEHTDMNLISKVTLEEKIFETWFDGRIVLLGDACHKMNPAGGQGALNAMQDAITLANWINVLKSNDVNDIKRIFQEYKNERYPHVMDAFGSSRMFSRIIAKVNDAKEKER</sequence>
<feature type="domain" description="FAD-binding" evidence="5">
    <location>
        <begin position="293"/>
        <end position="380"/>
    </location>
</feature>
<evidence type="ECO:0000256" key="4">
    <source>
        <dbReference type="ARBA" id="ARBA00023002"/>
    </source>
</evidence>
<dbReference type="AlphaFoldDB" id="A0A9P6LU87"/>
<dbReference type="Gene3D" id="3.50.50.60">
    <property type="entry name" value="FAD/NAD(P)-binding domain"/>
    <property type="match status" value="1"/>
</dbReference>
<dbReference type="PRINTS" id="PR00420">
    <property type="entry name" value="RNGMNOXGNASE"/>
</dbReference>
<dbReference type="OrthoDB" id="655030at2759"/>
<dbReference type="InterPro" id="IPR036188">
    <property type="entry name" value="FAD/NAD-bd_sf"/>
</dbReference>
<keyword evidence="4" id="KW-0560">Oxidoreductase</keyword>
<comment type="caution">
    <text evidence="6">The sequence shown here is derived from an EMBL/GenBank/DDBJ whole genome shotgun (WGS) entry which is preliminary data.</text>
</comment>
<dbReference type="PANTHER" id="PTHR47356:SF2">
    <property type="entry name" value="FAD-BINDING DOMAIN-CONTAINING PROTEIN-RELATED"/>
    <property type="match status" value="1"/>
</dbReference>
<dbReference type="Pfam" id="PF01494">
    <property type="entry name" value="FAD_binding_3"/>
    <property type="match status" value="2"/>
</dbReference>
<dbReference type="InterPro" id="IPR050562">
    <property type="entry name" value="FAD_mOase_fung"/>
</dbReference>
<evidence type="ECO:0000259" key="5">
    <source>
        <dbReference type="Pfam" id="PF01494"/>
    </source>
</evidence>
<keyword evidence="2" id="KW-0285">Flavoprotein</keyword>
<dbReference type="EMBL" id="JAAAHW010009417">
    <property type="protein sequence ID" value="KAF9941389.1"/>
    <property type="molecule type" value="Genomic_DNA"/>
</dbReference>
<dbReference type="GO" id="GO:0004497">
    <property type="term" value="F:monooxygenase activity"/>
    <property type="evidence" value="ECO:0007669"/>
    <property type="project" value="InterPro"/>
</dbReference>
<dbReference type="PANTHER" id="PTHR47356">
    <property type="entry name" value="FAD-DEPENDENT MONOOXYGENASE ASQG-RELATED"/>
    <property type="match status" value="1"/>
</dbReference>
<dbReference type="GO" id="GO:0071949">
    <property type="term" value="F:FAD binding"/>
    <property type="evidence" value="ECO:0007669"/>
    <property type="project" value="InterPro"/>
</dbReference>
<gene>
    <name evidence="6" type="ORF">BGZ65_003969</name>
</gene>
<organism evidence="6 7">
    <name type="scientific">Modicella reniformis</name>
    <dbReference type="NCBI Taxonomy" id="1440133"/>
    <lineage>
        <taxon>Eukaryota</taxon>
        <taxon>Fungi</taxon>
        <taxon>Fungi incertae sedis</taxon>
        <taxon>Mucoromycota</taxon>
        <taxon>Mortierellomycotina</taxon>
        <taxon>Mortierellomycetes</taxon>
        <taxon>Mortierellales</taxon>
        <taxon>Mortierellaceae</taxon>
        <taxon>Modicella</taxon>
    </lineage>
</organism>
<feature type="domain" description="FAD-binding" evidence="5">
    <location>
        <begin position="6"/>
        <end position="174"/>
    </location>
</feature>
<keyword evidence="3" id="KW-0274">FAD</keyword>
<accession>A0A9P6LU87</accession>
<dbReference type="InterPro" id="IPR002938">
    <property type="entry name" value="FAD-bd"/>
</dbReference>
<evidence type="ECO:0000313" key="6">
    <source>
        <dbReference type="EMBL" id="KAF9941389.1"/>
    </source>
</evidence>
<name>A0A9P6LU87_9FUNG</name>
<comment type="similarity">
    <text evidence="1">Belongs to the paxM FAD-dependent monooxygenase family.</text>
</comment>
<dbReference type="Proteomes" id="UP000749646">
    <property type="component" value="Unassembled WGS sequence"/>
</dbReference>
<evidence type="ECO:0000313" key="7">
    <source>
        <dbReference type="Proteomes" id="UP000749646"/>
    </source>
</evidence>
<reference evidence="6" key="1">
    <citation type="journal article" date="2020" name="Fungal Divers.">
        <title>Resolving the Mortierellaceae phylogeny through synthesis of multi-gene phylogenetics and phylogenomics.</title>
        <authorList>
            <person name="Vandepol N."/>
            <person name="Liber J."/>
            <person name="Desiro A."/>
            <person name="Na H."/>
            <person name="Kennedy M."/>
            <person name="Barry K."/>
            <person name="Grigoriev I.V."/>
            <person name="Miller A.N."/>
            <person name="O'Donnell K."/>
            <person name="Stajich J.E."/>
            <person name="Bonito G."/>
        </authorList>
    </citation>
    <scope>NUCLEOTIDE SEQUENCE</scope>
    <source>
        <strain evidence="6">MES-2147</strain>
    </source>
</reference>
<evidence type="ECO:0000256" key="2">
    <source>
        <dbReference type="ARBA" id="ARBA00022630"/>
    </source>
</evidence>